<dbReference type="InterPro" id="IPR001202">
    <property type="entry name" value="WW_dom"/>
</dbReference>
<gene>
    <name evidence="3" type="ORF">Sangu_0929900</name>
</gene>
<feature type="compositionally biased region" description="Basic and acidic residues" evidence="1">
    <location>
        <begin position="204"/>
        <end position="214"/>
    </location>
</feature>
<evidence type="ECO:0000313" key="3">
    <source>
        <dbReference type="EMBL" id="KAL0353486.1"/>
    </source>
</evidence>
<dbReference type="InterPro" id="IPR036020">
    <property type="entry name" value="WW_dom_sf"/>
</dbReference>
<dbReference type="PROSITE" id="PS50020">
    <property type="entry name" value="WW_DOMAIN_2"/>
    <property type="match status" value="2"/>
</dbReference>
<feature type="region of interest" description="Disordered" evidence="1">
    <location>
        <begin position="608"/>
        <end position="656"/>
    </location>
</feature>
<protein>
    <recommendedName>
        <fullName evidence="2">WW domain-containing protein</fullName>
    </recommendedName>
</protein>
<feature type="compositionally biased region" description="Acidic residues" evidence="1">
    <location>
        <begin position="462"/>
        <end position="473"/>
    </location>
</feature>
<feature type="region of interest" description="Disordered" evidence="1">
    <location>
        <begin position="915"/>
        <end position="974"/>
    </location>
</feature>
<organism evidence="3">
    <name type="scientific">Sesamum angustifolium</name>
    <dbReference type="NCBI Taxonomy" id="2727405"/>
    <lineage>
        <taxon>Eukaryota</taxon>
        <taxon>Viridiplantae</taxon>
        <taxon>Streptophyta</taxon>
        <taxon>Embryophyta</taxon>
        <taxon>Tracheophyta</taxon>
        <taxon>Spermatophyta</taxon>
        <taxon>Magnoliopsida</taxon>
        <taxon>eudicotyledons</taxon>
        <taxon>Gunneridae</taxon>
        <taxon>Pentapetalae</taxon>
        <taxon>asterids</taxon>
        <taxon>lamiids</taxon>
        <taxon>Lamiales</taxon>
        <taxon>Pedaliaceae</taxon>
        <taxon>Sesamum</taxon>
    </lineage>
</organism>
<name>A0AAW2PFT3_9LAMI</name>
<dbReference type="Gene3D" id="2.20.70.10">
    <property type="match status" value="2"/>
</dbReference>
<dbReference type="EMBL" id="JACGWK010000005">
    <property type="protein sequence ID" value="KAL0353486.1"/>
    <property type="molecule type" value="Genomic_DNA"/>
</dbReference>
<sequence length="1005" mass="108411">MGRRKERRLAAISAAGRRVKLDLFAEPSGDLGGSSAQEEVGGDDAKTRTELPSSPTSSDCRMAVVLGTIKWLSGYNCPCHSALLCKLSTCHALIGGIKGGLEITRSFAQLVRQQNPLLLLEQYSDEELDVGSNEGHNHAVAEDTSNDIDEEANSAAGKETEDSENNYGKEPTTQKTDQSLMNDSSQDPLHKGEKGSIAEIDSDDLPRQTNKMEEATCPAAPDAHLVGDVSSGWKMVLHEESNQYYYWNTVTGETSWEVPDVLSQETVTTPVEKILDDNEGKMKALMGAQKSSVALDMEEDDTGKLNLDSKVNCQSNDTVDQGTQLDGSNEGFKGDSVDDVEGNRDANQRDETSLLISHSVENRSGADLSSQLIKCCESLLERLNSLKGLNCYLEGQDVKLKCTWEIQTRLADIKALASHGSSLLPFWLHSEEQLKQLEAAVDGVIQCHSSTSLSGLEGTLESSEDIGDGTETDSGEKKVLLAALESDAEYRDKKSNFEAHSDGAAAMGHVPSKPCSSIYPVNNVGGKSDMIETEKESELMPNPALHSCEDVDMDVDMEVEDAPSIRPPHESASGAHFHVSTELSDRHDRLSDQESKVPGQVFAVPPLVEEWIPPPPPDNEPFPPPPPDDEPFPPPPPDEPPETSYPPSSHLGSVQPVHPFPYSAQYTLSYPGSSLEYYGQPNLEIPGTTLYTHPEGGQVAVAHVPHYYEAAPNLYAVAPLVVNPVESTAYYGLQNESLNPVSLISGAAQSSGIHSEPIPEIPDSGTAGSLDSHTGAGSNLLLKNSATDANPGHATVAPSEVHDAQPSVGAPATSLLTNGGSVSSTSDTTTSVSAAAAAAAAAAATSKPQSKVPRGKKRTVAVVSTLRSNKKVSSLVDKWKAAKEELHEEEEEPEDAYEILEKKRQREIEEWRAQQIASGEAKDNANFQPLGGDWRERVKRKRAEKRKEAEQSSSDVAADGNQQPDLGELSKGLPSGWQVYWDESSKQVYYGNVWTSETTWSRPTD</sequence>
<feature type="domain" description="WW" evidence="2">
    <location>
        <begin position="971"/>
        <end position="1005"/>
    </location>
</feature>
<dbReference type="AlphaFoldDB" id="A0AAW2PFT3"/>
<evidence type="ECO:0000259" key="2">
    <source>
        <dbReference type="PROSITE" id="PS50020"/>
    </source>
</evidence>
<feature type="domain" description="WW" evidence="2">
    <location>
        <begin position="227"/>
        <end position="261"/>
    </location>
</feature>
<feature type="region of interest" description="Disordered" evidence="1">
    <location>
        <begin position="752"/>
        <end position="827"/>
    </location>
</feature>
<accession>A0AAW2PFT3</accession>
<feature type="region of interest" description="Disordered" evidence="1">
    <location>
        <begin position="454"/>
        <end position="474"/>
    </location>
</feature>
<feature type="compositionally biased region" description="Polar residues" evidence="1">
    <location>
        <begin position="951"/>
        <end position="964"/>
    </location>
</feature>
<dbReference type="PROSITE" id="PS01159">
    <property type="entry name" value="WW_DOMAIN_1"/>
    <property type="match status" value="2"/>
</dbReference>
<dbReference type="SUPFAM" id="SSF51045">
    <property type="entry name" value="WW domain"/>
    <property type="match status" value="2"/>
</dbReference>
<feature type="region of interest" description="Disordered" evidence="1">
    <location>
        <begin position="129"/>
        <end position="214"/>
    </location>
</feature>
<reference evidence="3" key="2">
    <citation type="journal article" date="2024" name="Plant">
        <title>Genomic evolution and insights into agronomic trait innovations of Sesamum species.</title>
        <authorList>
            <person name="Miao H."/>
            <person name="Wang L."/>
            <person name="Qu L."/>
            <person name="Liu H."/>
            <person name="Sun Y."/>
            <person name="Le M."/>
            <person name="Wang Q."/>
            <person name="Wei S."/>
            <person name="Zheng Y."/>
            <person name="Lin W."/>
            <person name="Duan Y."/>
            <person name="Cao H."/>
            <person name="Xiong S."/>
            <person name="Wang X."/>
            <person name="Wei L."/>
            <person name="Li C."/>
            <person name="Ma Q."/>
            <person name="Ju M."/>
            <person name="Zhao R."/>
            <person name="Li G."/>
            <person name="Mu C."/>
            <person name="Tian Q."/>
            <person name="Mei H."/>
            <person name="Zhang T."/>
            <person name="Gao T."/>
            <person name="Zhang H."/>
        </authorList>
    </citation>
    <scope>NUCLEOTIDE SEQUENCE</scope>
    <source>
        <strain evidence="3">G01</strain>
    </source>
</reference>
<dbReference type="SMART" id="SM00456">
    <property type="entry name" value="WW"/>
    <property type="match status" value="2"/>
</dbReference>
<comment type="caution">
    <text evidence="3">The sequence shown here is derived from an EMBL/GenBank/DDBJ whole genome shotgun (WGS) entry which is preliminary data.</text>
</comment>
<dbReference type="PANTHER" id="PTHR47852">
    <property type="entry name" value="OS06G0298400 PROTEIN"/>
    <property type="match status" value="1"/>
</dbReference>
<feature type="compositionally biased region" description="Basic and acidic residues" evidence="1">
    <location>
        <begin position="332"/>
        <end position="352"/>
    </location>
</feature>
<dbReference type="PANTHER" id="PTHR47852:SF2">
    <property type="entry name" value="WW DOMAIN-CONTAINING PROTEIN"/>
    <property type="match status" value="1"/>
</dbReference>
<feature type="compositionally biased region" description="Polar residues" evidence="1">
    <location>
        <begin position="766"/>
        <end position="788"/>
    </location>
</feature>
<feature type="region of interest" description="Disordered" evidence="1">
    <location>
        <begin position="25"/>
        <end position="57"/>
    </location>
</feature>
<feature type="compositionally biased region" description="Polar residues" evidence="1">
    <location>
        <begin position="309"/>
        <end position="327"/>
    </location>
</feature>
<reference evidence="3" key="1">
    <citation type="submission" date="2020-06" db="EMBL/GenBank/DDBJ databases">
        <authorList>
            <person name="Li T."/>
            <person name="Hu X."/>
            <person name="Zhang T."/>
            <person name="Song X."/>
            <person name="Zhang H."/>
            <person name="Dai N."/>
            <person name="Sheng W."/>
            <person name="Hou X."/>
            <person name="Wei L."/>
        </authorList>
    </citation>
    <scope>NUCLEOTIDE SEQUENCE</scope>
    <source>
        <strain evidence="3">G01</strain>
        <tissue evidence="3">Leaf</tissue>
    </source>
</reference>
<dbReference type="Pfam" id="PF00397">
    <property type="entry name" value="WW"/>
    <property type="match status" value="2"/>
</dbReference>
<feature type="region of interest" description="Disordered" evidence="1">
    <location>
        <begin position="305"/>
        <end position="355"/>
    </location>
</feature>
<evidence type="ECO:0000256" key="1">
    <source>
        <dbReference type="SAM" id="MobiDB-lite"/>
    </source>
</evidence>
<proteinExistence type="predicted"/>
<feature type="compositionally biased region" description="Pro residues" evidence="1">
    <location>
        <begin position="612"/>
        <end position="638"/>
    </location>
</feature>
<feature type="compositionally biased region" description="Polar residues" evidence="1">
    <location>
        <begin position="171"/>
        <end position="187"/>
    </location>
</feature>
<dbReference type="CDD" id="cd00201">
    <property type="entry name" value="WW"/>
    <property type="match status" value="2"/>
</dbReference>